<name>A0A1T4KJX5_9FIRM</name>
<protein>
    <recommendedName>
        <fullName evidence="3">Cof subfamily of IIB subfamily of haloacid dehalogenase superfamily/HAD-superfamily hydrolase, subfamily IIB</fullName>
    </recommendedName>
</protein>
<dbReference type="SFLD" id="SFLDS00003">
    <property type="entry name" value="Haloacid_Dehalogenase"/>
    <property type="match status" value="1"/>
</dbReference>
<proteinExistence type="predicted"/>
<dbReference type="STRING" id="118967.SAMN02745191_0573"/>
<dbReference type="InterPro" id="IPR006379">
    <property type="entry name" value="HAD-SF_hydro_IIB"/>
</dbReference>
<dbReference type="OrthoDB" id="9814970at2"/>
<dbReference type="RefSeq" id="WP_078711002.1">
    <property type="nucleotide sequence ID" value="NZ_FUWY01000001.1"/>
</dbReference>
<dbReference type="PANTHER" id="PTHR10000">
    <property type="entry name" value="PHOSPHOSERINE PHOSPHATASE"/>
    <property type="match status" value="1"/>
</dbReference>
<dbReference type="InterPro" id="IPR036412">
    <property type="entry name" value="HAD-like_sf"/>
</dbReference>
<dbReference type="Gene3D" id="3.30.1240.10">
    <property type="match status" value="1"/>
</dbReference>
<reference evidence="2" key="1">
    <citation type="submission" date="2017-02" db="EMBL/GenBank/DDBJ databases">
        <authorList>
            <person name="Varghese N."/>
            <person name="Submissions S."/>
        </authorList>
    </citation>
    <scope>NUCLEOTIDE SEQUENCE [LARGE SCALE GENOMIC DNA]</scope>
    <source>
        <strain evidence="2">ATCC 25662</strain>
    </source>
</reference>
<dbReference type="SFLD" id="SFLDG01140">
    <property type="entry name" value="C2.B:_Phosphomannomutase_and_P"/>
    <property type="match status" value="1"/>
</dbReference>
<dbReference type="GO" id="GO:0000287">
    <property type="term" value="F:magnesium ion binding"/>
    <property type="evidence" value="ECO:0007669"/>
    <property type="project" value="TreeGrafter"/>
</dbReference>
<keyword evidence="2" id="KW-1185">Reference proteome</keyword>
<organism evidence="1 2">
    <name type="scientific">Anaerorhabdus furcosa</name>
    <dbReference type="NCBI Taxonomy" id="118967"/>
    <lineage>
        <taxon>Bacteria</taxon>
        <taxon>Bacillati</taxon>
        <taxon>Bacillota</taxon>
        <taxon>Erysipelotrichia</taxon>
        <taxon>Erysipelotrichales</taxon>
        <taxon>Erysipelotrichaceae</taxon>
        <taxon>Anaerorhabdus</taxon>
    </lineage>
</organism>
<dbReference type="NCBIfam" id="TIGR00099">
    <property type="entry name" value="Cof-subfamily"/>
    <property type="match status" value="1"/>
</dbReference>
<dbReference type="EMBL" id="FUWY01000001">
    <property type="protein sequence ID" value="SJZ42686.1"/>
    <property type="molecule type" value="Genomic_DNA"/>
</dbReference>
<dbReference type="NCBIfam" id="TIGR01484">
    <property type="entry name" value="HAD-SF-IIB"/>
    <property type="match status" value="1"/>
</dbReference>
<evidence type="ECO:0008006" key="3">
    <source>
        <dbReference type="Google" id="ProtNLM"/>
    </source>
</evidence>
<dbReference type="Gene3D" id="3.40.50.1000">
    <property type="entry name" value="HAD superfamily/HAD-like"/>
    <property type="match status" value="1"/>
</dbReference>
<dbReference type="GO" id="GO:0005829">
    <property type="term" value="C:cytosol"/>
    <property type="evidence" value="ECO:0007669"/>
    <property type="project" value="TreeGrafter"/>
</dbReference>
<dbReference type="GO" id="GO:0016791">
    <property type="term" value="F:phosphatase activity"/>
    <property type="evidence" value="ECO:0007669"/>
    <property type="project" value="TreeGrafter"/>
</dbReference>
<dbReference type="InterPro" id="IPR000150">
    <property type="entry name" value="Cof"/>
</dbReference>
<dbReference type="Proteomes" id="UP000243297">
    <property type="component" value="Unassembled WGS sequence"/>
</dbReference>
<dbReference type="InterPro" id="IPR023214">
    <property type="entry name" value="HAD_sf"/>
</dbReference>
<dbReference type="PANTHER" id="PTHR10000:SF8">
    <property type="entry name" value="HAD SUPERFAMILY HYDROLASE-LIKE, TYPE 3"/>
    <property type="match status" value="1"/>
</dbReference>
<evidence type="ECO:0000313" key="2">
    <source>
        <dbReference type="Proteomes" id="UP000243297"/>
    </source>
</evidence>
<gene>
    <name evidence="1" type="ORF">SAMN02745191_0573</name>
</gene>
<dbReference type="AlphaFoldDB" id="A0A1T4KJX5"/>
<dbReference type="SUPFAM" id="SSF56784">
    <property type="entry name" value="HAD-like"/>
    <property type="match status" value="1"/>
</dbReference>
<dbReference type="Pfam" id="PF08282">
    <property type="entry name" value="Hydrolase_3"/>
    <property type="match status" value="1"/>
</dbReference>
<evidence type="ECO:0000313" key="1">
    <source>
        <dbReference type="EMBL" id="SJZ42686.1"/>
    </source>
</evidence>
<accession>A0A1T4KJX5</accession>
<sequence>MLKMIVSDLDGTFLTEDKKISQENHELLEKCHQNNILFIPASGRLLSGMSHEIINHPSVLYAICGNGSSIYSVKDKKELFFCGLSNNLVIDLYNKLNHFDITFDIFSDNEVYTQKSVMDRLHEFNLDQGIYHYVVSSRKVVESDMIQFIRSCPQIDRLNIFYKDEDTKRKVIEIIKQFSELTTSSSLKTNIEVMNKKASKGNALKWLCERLDVNCKDVVAFGDANNDVTLLQNAGIKVAMENACIELKLIADTITTSNEESGVAKYCFKHFEEFKDSNLE</sequence>